<dbReference type="HOGENOM" id="CLU_2639039_0_0_1"/>
<evidence type="ECO:0000256" key="1">
    <source>
        <dbReference type="SAM" id="MobiDB-lite"/>
    </source>
</evidence>
<reference evidence="3" key="2">
    <citation type="submission" date="2015-01" db="EMBL/GenBank/DDBJ databases">
        <title>Evolutionary Origins and Diversification of the Mycorrhizal Mutualists.</title>
        <authorList>
            <consortium name="DOE Joint Genome Institute"/>
            <consortium name="Mycorrhizal Genomics Consortium"/>
            <person name="Kohler A."/>
            <person name="Kuo A."/>
            <person name="Nagy L.G."/>
            <person name="Floudas D."/>
            <person name="Copeland A."/>
            <person name="Barry K.W."/>
            <person name="Cichocki N."/>
            <person name="Veneault-Fourrey C."/>
            <person name="LaButti K."/>
            <person name="Lindquist E.A."/>
            <person name="Lipzen A."/>
            <person name="Lundell T."/>
            <person name="Morin E."/>
            <person name="Murat C."/>
            <person name="Riley R."/>
            <person name="Ohm R."/>
            <person name="Sun H."/>
            <person name="Tunlid A."/>
            <person name="Henrissat B."/>
            <person name="Grigoriev I.V."/>
            <person name="Hibbett D.S."/>
            <person name="Martin F."/>
        </authorList>
    </citation>
    <scope>NUCLEOTIDE SEQUENCE [LARGE SCALE GENOMIC DNA]</scope>
    <source>
        <strain evidence="3">441</strain>
    </source>
</reference>
<dbReference type="EMBL" id="KN833761">
    <property type="protein sequence ID" value="KIK20647.1"/>
    <property type="molecule type" value="Genomic_DNA"/>
</dbReference>
<reference evidence="2 3" key="1">
    <citation type="submission" date="2014-04" db="EMBL/GenBank/DDBJ databases">
        <authorList>
            <consortium name="DOE Joint Genome Institute"/>
            <person name="Kuo A."/>
            <person name="Kohler A."/>
            <person name="Costa M.D."/>
            <person name="Nagy L.G."/>
            <person name="Floudas D."/>
            <person name="Copeland A."/>
            <person name="Barry K.W."/>
            <person name="Cichocki N."/>
            <person name="Veneault-Fourrey C."/>
            <person name="LaButti K."/>
            <person name="Lindquist E.A."/>
            <person name="Lipzen A."/>
            <person name="Lundell T."/>
            <person name="Morin E."/>
            <person name="Murat C."/>
            <person name="Sun H."/>
            <person name="Tunlid A."/>
            <person name="Henrissat B."/>
            <person name="Grigoriev I.V."/>
            <person name="Hibbett D.S."/>
            <person name="Martin F."/>
            <person name="Nordberg H.P."/>
            <person name="Cantor M.N."/>
            <person name="Hua S.X."/>
        </authorList>
    </citation>
    <scope>NUCLEOTIDE SEQUENCE [LARGE SCALE GENOMIC DNA]</scope>
    <source>
        <strain evidence="2 3">441</strain>
    </source>
</reference>
<name>A0A0C9ZDW1_9AGAM</name>
<protein>
    <submittedName>
        <fullName evidence="2">Uncharacterized protein</fullName>
    </submittedName>
</protein>
<feature type="compositionally biased region" description="Basic and acidic residues" evidence="1">
    <location>
        <begin position="15"/>
        <end position="26"/>
    </location>
</feature>
<keyword evidence="3" id="KW-1185">Reference proteome</keyword>
<dbReference type="Proteomes" id="UP000054018">
    <property type="component" value="Unassembled WGS sequence"/>
</dbReference>
<gene>
    <name evidence="2" type="ORF">PISMIDRAFT_12847</name>
</gene>
<proteinExistence type="predicted"/>
<dbReference type="AlphaFoldDB" id="A0A0C9ZDW1"/>
<accession>A0A0C9ZDW1</accession>
<sequence length="77" mass="8804">MLTGDPVSGTQLYKDQQEYKRKCREQAEEEDRTAGEQEGVGNEGVEEEKVKGEMIEGQSAWQNMSEEPPDELQQQRT</sequence>
<organism evidence="2 3">
    <name type="scientific">Pisolithus microcarpus 441</name>
    <dbReference type="NCBI Taxonomy" id="765257"/>
    <lineage>
        <taxon>Eukaryota</taxon>
        <taxon>Fungi</taxon>
        <taxon>Dikarya</taxon>
        <taxon>Basidiomycota</taxon>
        <taxon>Agaricomycotina</taxon>
        <taxon>Agaricomycetes</taxon>
        <taxon>Agaricomycetidae</taxon>
        <taxon>Boletales</taxon>
        <taxon>Sclerodermatineae</taxon>
        <taxon>Pisolithaceae</taxon>
        <taxon>Pisolithus</taxon>
    </lineage>
</organism>
<evidence type="ECO:0000313" key="2">
    <source>
        <dbReference type="EMBL" id="KIK20647.1"/>
    </source>
</evidence>
<feature type="region of interest" description="Disordered" evidence="1">
    <location>
        <begin position="1"/>
        <end position="77"/>
    </location>
</feature>
<evidence type="ECO:0000313" key="3">
    <source>
        <dbReference type="Proteomes" id="UP000054018"/>
    </source>
</evidence>